<gene>
    <name evidence="1" type="ORF">OXU80_21540</name>
</gene>
<accession>A0ACD4NKT6</accession>
<keyword evidence="2" id="KW-1185">Reference proteome</keyword>
<protein>
    <submittedName>
        <fullName evidence="1">Uncharacterized protein</fullName>
    </submittedName>
</protein>
<reference evidence="1" key="1">
    <citation type="submission" date="2022-11" db="EMBL/GenBank/DDBJ databases">
        <title>beta-Carotene-producing bacterium, Jeongeuplla avenae sp. nov., alleviates the salt stress of Arabidopsis seedlings.</title>
        <authorList>
            <person name="Jiang L."/>
            <person name="Lee J."/>
        </authorList>
    </citation>
    <scope>NUCLEOTIDE SEQUENCE</scope>
    <source>
        <strain evidence="1">DY_R2A_6</strain>
    </source>
</reference>
<evidence type="ECO:0000313" key="1">
    <source>
        <dbReference type="EMBL" id="WAJ27404.1"/>
    </source>
</evidence>
<organism evidence="1 2">
    <name type="scientific">Antarcticirhabdus aurantiaca</name>
    <dbReference type="NCBI Taxonomy" id="2606717"/>
    <lineage>
        <taxon>Bacteria</taxon>
        <taxon>Pseudomonadati</taxon>
        <taxon>Pseudomonadota</taxon>
        <taxon>Alphaproteobacteria</taxon>
        <taxon>Hyphomicrobiales</taxon>
        <taxon>Aurantimonadaceae</taxon>
        <taxon>Antarcticirhabdus</taxon>
    </lineage>
</organism>
<dbReference type="EMBL" id="CP113520">
    <property type="protein sequence ID" value="WAJ27404.1"/>
    <property type="molecule type" value="Genomic_DNA"/>
</dbReference>
<proteinExistence type="predicted"/>
<evidence type="ECO:0000313" key="2">
    <source>
        <dbReference type="Proteomes" id="UP001163223"/>
    </source>
</evidence>
<sequence>MSVVLRLHHGGGRVSLPLKRRAHVRDRIAAEIERLVGMLDAIDGDTDAEPSLGWPDGELRQIGGVSATDDREDDAGDDREPDEDCEPILGWSEGEDQGYESAGRFGETWVHDEDERRA</sequence>
<dbReference type="Proteomes" id="UP001163223">
    <property type="component" value="Chromosome"/>
</dbReference>
<name>A0ACD4NKT6_9HYPH</name>